<accession>A0A1G7IX78</accession>
<evidence type="ECO:0000256" key="3">
    <source>
        <dbReference type="ARBA" id="ARBA00023237"/>
    </source>
</evidence>
<dbReference type="STRING" id="227084.SAMN05421855_10761"/>
<dbReference type="Gene3D" id="3.30.1330.60">
    <property type="entry name" value="OmpA-like domain"/>
    <property type="match status" value="1"/>
</dbReference>
<dbReference type="InterPro" id="IPR019734">
    <property type="entry name" value="TPR_rpt"/>
</dbReference>
<evidence type="ECO:0000256" key="4">
    <source>
        <dbReference type="PROSITE-ProRule" id="PRU00339"/>
    </source>
</evidence>
<dbReference type="SUPFAM" id="SSF82171">
    <property type="entry name" value="DPP6 N-terminal domain-like"/>
    <property type="match status" value="1"/>
</dbReference>
<dbReference type="RefSeq" id="WP_093145276.1">
    <property type="nucleotide sequence ID" value="NZ_BMWO01000015.1"/>
</dbReference>
<dbReference type="InterPro" id="IPR006664">
    <property type="entry name" value="OMP_bac"/>
</dbReference>
<comment type="subcellular location">
    <subcellularLocation>
        <location evidence="1">Cell outer membrane</location>
    </subcellularLocation>
</comment>
<dbReference type="AlphaFoldDB" id="A0A1G7IX78"/>
<evidence type="ECO:0000256" key="2">
    <source>
        <dbReference type="ARBA" id="ARBA00023136"/>
    </source>
</evidence>
<evidence type="ECO:0000256" key="5">
    <source>
        <dbReference type="PROSITE-ProRule" id="PRU00473"/>
    </source>
</evidence>
<dbReference type="Gene3D" id="2.60.40.1120">
    <property type="entry name" value="Carboxypeptidase-like, regulatory domain"/>
    <property type="match status" value="1"/>
</dbReference>
<dbReference type="Pfam" id="PF13620">
    <property type="entry name" value="CarboxypepD_reg"/>
    <property type="match status" value="1"/>
</dbReference>
<keyword evidence="2 5" id="KW-0472">Membrane</keyword>
<dbReference type="InterPro" id="IPR036737">
    <property type="entry name" value="OmpA-like_sf"/>
</dbReference>
<dbReference type="InterPro" id="IPR050330">
    <property type="entry name" value="Bact_OuterMem_StrucFunc"/>
</dbReference>
<dbReference type="SUPFAM" id="SSF48452">
    <property type="entry name" value="TPR-like"/>
    <property type="match status" value="1"/>
</dbReference>
<dbReference type="Proteomes" id="UP000199321">
    <property type="component" value="Unassembled WGS sequence"/>
</dbReference>
<dbReference type="PROSITE" id="PS51123">
    <property type="entry name" value="OMPA_2"/>
    <property type="match status" value="1"/>
</dbReference>
<keyword evidence="6" id="KW-0732">Signal</keyword>
<dbReference type="Pfam" id="PF00691">
    <property type="entry name" value="OmpA"/>
    <property type="match status" value="1"/>
</dbReference>
<name>A0A1G7IX78_9FLAO</name>
<dbReference type="SUPFAM" id="SSF103088">
    <property type="entry name" value="OmpA-like"/>
    <property type="match status" value="1"/>
</dbReference>
<sequence length="666" mass="75333">MNKISQKILMLTLVLFITSVAFPQKKQIAKANKEFDRYSYIDAREIYLKVIEDGYKSAEIYQRLGDTYYWNSDYDNAAKWYSRLVEEFPDETKAEYYFRASQSLKSLKKYEEAKKMMDGFVAKGGNGLLLKDFKKDSNYLESIGLASKGYELDKVTINTNYSDFGPSFYGNKLVYATSSNKTEGGKIYEWNQQPFLDLFMATMDEEGRLSKPEPLSGEINTTFHESSTSFTKDGRTVFFTRNNFINGKKGRDENKTIRLKLYKATHNGDGNWGNIVELPFNSKEYSVAHPALSPDEKKLYFSSDMPGTMGMSDLWYVEVLGNDTYGAPVNLGDQINTEARESFPYISKEGNLYFATDGLAGLGGYDVFVTKLDANGQAGELVNLGEPVNSSQDDFGFILDEEKGLGYLSSNRDGERGSIDDDIYRIYEKCVITISGIVFDVDTRELLPGAVVTLLDANNKVISTMEADQNGAYHFDAECSSQYSVRATKETYSPNEKLVETPDKTGNIEVPLPLRGPCPPNDLGCRLCLQPIFFDFDRYNIRPDAEIELAKIYVALRDYPQLNIHIESHTDSRATNSYNNRLSEKRAQATLNWLVNKGISPSRLTAKGYGESQLLDRCLVFDECGKKIGTYDCTEEQRNNPTCSDGVKCSEKEHQMNRRSMFIIQN</sequence>
<gene>
    <name evidence="8" type="ORF">SAMN05421855_10761</name>
</gene>
<proteinExistence type="predicted"/>
<keyword evidence="3" id="KW-0998">Cell outer membrane</keyword>
<dbReference type="GO" id="GO:0009279">
    <property type="term" value="C:cell outer membrane"/>
    <property type="evidence" value="ECO:0007669"/>
    <property type="project" value="UniProtKB-SubCell"/>
</dbReference>
<organism evidence="8 9">
    <name type="scientific">Ulvibacter litoralis</name>
    <dbReference type="NCBI Taxonomy" id="227084"/>
    <lineage>
        <taxon>Bacteria</taxon>
        <taxon>Pseudomonadati</taxon>
        <taxon>Bacteroidota</taxon>
        <taxon>Flavobacteriia</taxon>
        <taxon>Flavobacteriales</taxon>
        <taxon>Flavobacteriaceae</taxon>
        <taxon>Ulvibacter</taxon>
    </lineage>
</organism>
<feature type="repeat" description="TPR" evidence="4">
    <location>
        <begin position="58"/>
        <end position="91"/>
    </location>
</feature>
<dbReference type="PANTHER" id="PTHR30329:SF21">
    <property type="entry name" value="LIPOPROTEIN YIAD-RELATED"/>
    <property type="match status" value="1"/>
</dbReference>
<feature type="signal peptide" evidence="6">
    <location>
        <begin position="1"/>
        <end position="23"/>
    </location>
</feature>
<evidence type="ECO:0000256" key="6">
    <source>
        <dbReference type="SAM" id="SignalP"/>
    </source>
</evidence>
<keyword evidence="9" id="KW-1185">Reference proteome</keyword>
<dbReference type="PROSITE" id="PS50005">
    <property type="entry name" value="TPR"/>
    <property type="match status" value="1"/>
</dbReference>
<evidence type="ECO:0000313" key="8">
    <source>
        <dbReference type="EMBL" id="SDF17154.1"/>
    </source>
</evidence>
<dbReference type="Gene3D" id="2.120.10.30">
    <property type="entry name" value="TolB, C-terminal domain"/>
    <property type="match status" value="1"/>
</dbReference>
<evidence type="ECO:0000313" key="9">
    <source>
        <dbReference type="Proteomes" id="UP000199321"/>
    </source>
</evidence>
<dbReference type="OrthoDB" id="9809364at2"/>
<dbReference type="InterPro" id="IPR006665">
    <property type="entry name" value="OmpA-like"/>
</dbReference>
<dbReference type="InterPro" id="IPR011042">
    <property type="entry name" value="6-blade_b-propeller_TolB-like"/>
</dbReference>
<dbReference type="InterPro" id="IPR011659">
    <property type="entry name" value="WD40"/>
</dbReference>
<dbReference type="Pfam" id="PF07676">
    <property type="entry name" value="PD40"/>
    <property type="match status" value="2"/>
</dbReference>
<dbReference type="InterPro" id="IPR011990">
    <property type="entry name" value="TPR-like_helical_dom_sf"/>
</dbReference>
<dbReference type="PANTHER" id="PTHR30329">
    <property type="entry name" value="STATOR ELEMENT OF FLAGELLAR MOTOR COMPLEX"/>
    <property type="match status" value="1"/>
</dbReference>
<evidence type="ECO:0000256" key="1">
    <source>
        <dbReference type="ARBA" id="ARBA00004442"/>
    </source>
</evidence>
<dbReference type="SUPFAM" id="SSF49478">
    <property type="entry name" value="Cna protein B-type domain"/>
    <property type="match status" value="1"/>
</dbReference>
<feature type="chain" id="PRO_5011695363" evidence="6">
    <location>
        <begin position="24"/>
        <end position="666"/>
    </location>
</feature>
<dbReference type="PRINTS" id="PR01021">
    <property type="entry name" value="OMPADOMAIN"/>
</dbReference>
<dbReference type="EMBL" id="FNBA01000007">
    <property type="protein sequence ID" value="SDF17154.1"/>
    <property type="molecule type" value="Genomic_DNA"/>
</dbReference>
<feature type="domain" description="OmpA-like" evidence="7">
    <location>
        <begin position="521"/>
        <end position="666"/>
    </location>
</feature>
<dbReference type="CDD" id="cd07185">
    <property type="entry name" value="OmpA_C-like"/>
    <property type="match status" value="1"/>
</dbReference>
<keyword evidence="4" id="KW-0802">TPR repeat</keyword>
<reference evidence="8 9" key="1">
    <citation type="submission" date="2016-10" db="EMBL/GenBank/DDBJ databases">
        <authorList>
            <person name="de Groot N.N."/>
        </authorList>
    </citation>
    <scope>NUCLEOTIDE SEQUENCE [LARGE SCALE GENOMIC DNA]</scope>
    <source>
        <strain evidence="8 9">DSM 16195</strain>
    </source>
</reference>
<protein>
    <submittedName>
        <fullName evidence="8">WD40-like Beta Propeller Repeat</fullName>
    </submittedName>
</protein>
<dbReference type="Gene3D" id="1.25.40.10">
    <property type="entry name" value="Tetratricopeptide repeat domain"/>
    <property type="match status" value="1"/>
</dbReference>
<evidence type="ECO:0000259" key="7">
    <source>
        <dbReference type="PROSITE" id="PS51123"/>
    </source>
</evidence>